<keyword evidence="2" id="KW-1185">Reference proteome</keyword>
<evidence type="ECO:0000313" key="2">
    <source>
        <dbReference type="Proteomes" id="UP000789920"/>
    </source>
</evidence>
<comment type="caution">
    <text evidence="1">The sequence shown here is derived from an EMBL/GenBank/DDBJ whole genome shotgun (WGS) entry which is preliminary data.</text>
</comment>
<reference evidence="1" key="1">
    <citation type="submission" date="2021-06" db="EMBL/GenBank/DDBJ databases">
        <authorList>
            <person name="Kallberg Y."/>
            <person name="Tangrot J."/>
            <person name="Rosling A."/>
        </authorList>
    </citation>
    <scope>NUCLEOTIDE SEQUENCE</scope>
    <source>
        <strain evidence="1">MA461A</strain>
    </source>
</reference>
<accession>A0ACA9S3K5</accession>
<dbReference type="EMBL" id="CAJVQC010089248">
    <property type="protein sequence ID" value="CAG8824641.1"/>
    <property type="molecule type" value="Genomic_DNA"/>
</dbReference>
<gene>
    <name evidence="1" type="ORF">RPERSI_LOCUS26294</name>
</gene>
<sequence length="264" mass="29740">RLILETFARDGRISHLFRILSYFPSFMEKYQASFRKIVEDVIGPVKAASQHKCQYLVSLFKHHFINQNGDARWLDGLQYASEKIKSLARLNIILAHKPWDLRPSHIDDLIKGANNPNGYWKRSDVIHVILVMATFHSLSSFVMGCGIVPEYDTKGGNYIPSVLTPNLFGYDDSESSFGILDFDEKIRPDMAAGLGVIIPDSPAKTSSDLNNNDDHSLSNQLNESSSVTSVDDDQCTLNTSQLIERLKCKREASDLDNENTENEE</sequence>
<dbReference type="Proteomes" id="UP000789920">
    <property type="component" value="Unassembled WGS sequence"/>
</dbReference>
<organism evidence="1 2">
    <name type="scientific">Racocetra persica</name>
    <dbReference type="NCBI Taxonomy" id="160502"/>
    <lineage>
        <taxon>Eukaryota</taxon>
        <taxon>Fungi</taxon>
        <taxon>Fungi incertae sedis</taxon>
        <taxon>Mucoromycota</taxon>
        <taxon>Glomeromycotina</taxon>
        <taxon>Glomeromycetes</taxon>
        <taxon>Diversisporales</taxon>
        <taxon>Gigasporaceae</taxon>
        <taxon>Racocetra</taxon>
    </lineage>
</organism>
<feature type="non-terminal residue" evidence="1">
    <location>
        <position position="264"/>
    </location>
</feature>
<name>A0ACA9S3K5_9GLOM</name>
<proteinExistence type="predicted"/>
<feature type="non-terminal residue" evidence="1">
    <location>
        <position position="1"/>
    </location>
</feature>
<protein>
    <submittedName>
        <fullName evidence="1">14225_t:CDS:1</fullName>
    </submittedName>
</protein>
<evidence type="ECO:0000313" key="1">
    <source>
        <dbReference type="EMBL" id="CAG8824641.1"/>
    </source>
</evidence>